<evidence type="ECO:0000313" key="2">
    <source>
        <dbReference type="EMBL" id="CUP35587.1"/>
    </source>
</evidence>
<reference evidence="2 4" key="1">
    <citation type="submission" date="2015-09" db="EMBL/GenBank/DDBJ databases">
        <authorList>
            <consortium name="Pathogen Informatics"/>
        </authorList>
    </citation>
    <scope>NUCLEOTIDE SEQUENCE [LARGE SCALE GENOMIC DNA]</scope>
    <source>
        <strain evidence="2 4">2789STDY5834945</strain>
    </source>
</reference>
<dbReference type="EMBL" id="CP083685">
    <property type="protein sequence ID" value="UYU89494.1"/>
    <property type="molecule type" value="Genomic_DNA"/>
</dbReference>
<dbReference type="SUPFAM" id="SSF82153">
    <property type="entry name" value="FAS1 domain"/>
    <property type="match status" value="1"/>
</dbReference>
<dbReference type="AlphaFoldDB" id="A0A174MLF3"/>
<dbReference type="Proteomes" id="UP000095541">
    <property type="component" value="Unassembled WGS sequence"/>
</dbReference>
<sequence>MKVYKYILSAAIIWGGLMSSCTDEWDNHYNKQAAVINNEEMTIVDAPAIEYLESQQSYSSICNLFKETGIFKEMEAAGVSYTLFVVDNTLMTTVRSSDDGIDEEKAYMAKSHITTASLSPNTIEDGQRLMMWNGKYVMINKTTSEENGSQEIIFNSNCKVKKVVKVNNGYVYELDNIIVTPKSLLETIEGLSDQYSIFKNAILSRNVKTFDRNNSLSIGVDESGNTVYDSVFTVKNPYFLDKGLDLASESKKITVLIPSDELIKKALDEGKAKLKKWKIERPDSILENWCFQAMFFKDVEYDAEVFNDPQKPDLTSAFGKQWRTTVNKVDLDNPVRMSNGIAYYVTSLKLPQKDVLIWRFKDLFKWFKYMDQNDKDKYFACSNLAPYGSGGPTRTEVKAWTPGYGWPEISNEYLWLVRQDANNLETILDFTTFKFDLHNDNTYDIEPYMIPPGEYTLHFGVGKNSNMKNDCSIYVNDKLVGTIVRSKWSSYSHDRGGGGAPEFYPSSLNNKYDRDGGEVGVFTIEGNEPVELRLKFVATHNGGTAFTPEHWCIRPTANCY</sequence>
<dbReference type="Proteomes" id="UP001162960">
    <property type="component" value="Chromosome"/>
</dbReference>
<dbReference type="InterPro" id="IPR000782">
    <property type="entry name" value="FAS1_domain"/>
</dbReference>
<dbReference type="PROSITE" id="PS50213">
    <property type="entry name" value="FAS1"/>
    <property type="match status" value="1"/>
</dbReference>
<evidence type="ECO:0000313" key="3">
    <source>
        <dbReference type="EMBL" id="UYU89494.1"/>
    </source>
</evidence>
<dbReference type="Pfam" id="PF02469">
    <property type="entry name" value="Fasciclin"/>
    <property type="match status" value="1"/>
</dbReference>
<dbReference type="InterPro" id="IPR036378">
    <property type="entry name" value="FAS1_dom_sf"/>
</dbReference>
<gene>
    <name evidence="2" type="ORF">ERS852557_00331</name>
    <name evidence="3" type="ORF">KQP74_16245</name>
</gene>
<organism evidence="2 4">
    <name type="scientific">Bacteroides thetaiotaomicron</name>
    <dbReference type="NCBI Taxonomy" id="818"/>
    <lineage>
        <taxon>Bacteria</taxon>
        <taxon>Pseudomonadati</taxon>
        <taxon>Bacteroidota</taxon>
        <taxon>Bacteroidia</taxon>
        <taxon>Bacteroidales</taxon>
        <taxon>Bacteroidaceae</taxon>
        <taxon>Bacteroides</taxon>
    </lineage>
</organism>
<dbReference type="PROSITE" id="PS51257">
    <property type="entry name" value="PROKAR_LIPOPROTEIN"/>
    <property type="match status" value="1"/>
</dbReference>
<name>A0A174MLF3_BACT4</name>
<accession>A0A174MLF3</accession>
<evidence type="ECO:0000313" key="4">
    <source>
        <dbReference type="Proteomes" id="UP000095541"/>
    </source>
</evidence>
<proteinExistence type="predicted"/>
<dbReference type="EMBL" id="CZBI01000001">
    <property type="protein sequence ID" value="CUP35587.1"/>
    <property type="molecule type" value="Genomic_DNA"/>
</dbReference>
<reference evidence="3" key="2">
    <citation type="submission" date="2021-06" db="EMBL/GenBank/DDBJ databases">
        <title>Interrogation of the integrated mobile genetic elements in gut-associated Bacteroides with a consensus prediction approach.</title>
        <authorList>
            <person name="Campbell D.E."/>
            <person name="Leigh J.R."/>
            <person name="Kim T."/>
            <person name="England W."/>
            <person name="Whitaker R.J."/>
            <person name="Degnan P.H."/>
        </authorList>
    </citation>
    <scope>NUCLEOTIDE SEQUENCE</scope>
    <source>
        <strain evidence="3">VPI-3443</strain>
    </source>
</reference>
<dbReference type="Gene3D" id="2.30.180.10">
    <property type="entry name" value="FAS1 domain"/>
    <property type="match status" value="1"/>
</dbReference>
<dbReference type="RefSeq" id="WP_055217490.1">
    <property type="nucleotide sequence ID" value="NZ_BQNN01000001.1"/>
</dbReference>
<protein>
    <submittedName>
        <fullName evidence="2">Fasciclin domain</fullName>
    </submittedName>
</protein>
<feature type="domain" description="FAS1" evidence="1">
    <location>
        <begin position="45"/>
        <end position="178"/>
    </location>
</feature>
<evidence type="ECO:0000259" key="1">
    <source>
        <dbReference type="PROSITE" id="PS50213"/>
    </source>
</evidence>